<dbReference type="GO" id="GO:0042162">
    <property type="term" value="F:telomeric DNA binding"/>
    <property type="evidence" value="ECO:0007669"/>
    <property type="project" value="TreeGrafter"/>
</dbReference>
<dbReference type="PANTHER" id="PTHR15696">
    <property type="entry name" value="SMG-7 SUPPRESSOR WITH MORPHOLOGICAL EFFECT ON GENITALIA PROTEIN 7"/>
    <property type="match status" value="1"/>
</dbReference>
<dbReference type="AlphaFoldDB" id="A0AAQ4EZI1"/>
<protein>
    <recommendedName>
        <fullName evidence="7">Nonsense mediated mrna decay factor</fullName>
    </recommendedName>
</protein>
<gene>
    <name evidence="5" type="ORF">V5799_018539</name>
</gene>
<keyword evidence="6" id="KW-1185">Reference proteome</keyword>
<evidence type="ECO:0000313" key="5">
    <source>
        <dbReference type="EMBL" id="KAK8780121.1"/>
    </source>
</evidence>
<proteinExistence type="predicted"/>
<accession>A0AAQ4EZI1</accession>
<keyword evidence="1" id="KW-0866">Nonsense-mediated mRNA decay</keyword>
<evidence type="ECO:0000256" key="1">
    <source>
        <dbReference type="ARBA" id="ARBA00023161"/>
    </source>
</evidence>
<reference evidence="5 6" key="1">
    <citation type="journal article" date="2023" name="Arcadia Sci">
        <title>De novo assembly of a long-read Amblyomma americanum tick genome.</title>
        <authorList>
            <person name="Chou S."/>
            <person name="Poskanzer K.E."/>
            <person name="Rollins M."/>
            <person name="Thuy-Boun P.S."/>
        </authorList>
    </citation>
    <scope>NUCLEOTIDE SEQUENCE [LARGE SCALE GENOMIC DNA]</scope>
    <source>
        <strain evidence="5">F_SG_1</strain>
        <tissue evidence="5">Salivary glands</tissue>
    </source>
</reference>
<dbReference type="EMBL" id="JARKHS020009172">
    <property type="protein sequence ID" value="KAK8780121.1"/>
    <property type="molecule type" value="Genomic_DNA"/>
</dbReference>
<evidence type="ECO:0000259" key="3">
    <source>
        <dbReference type="Pfam" id="PF10373"/>
    </source>
</evidence>
<dbReference type="Gene3D" id="1.25.40.10">
    <property type="entry name" value="Tetratricopeptide repeat domain"/>
    <property type="match status" value="1"/>
</dbReference>
<evidence type="ECO:0000313" key="6">
    <source>
        <dbReference type="Proteomes" id="UP001321473"/>
    </source>
</evidence>
<dbReference type="GO" id="GO:0070034">
    <property type="term" value="F:telomerase RNA binding"/>
    <property type="evidence" value="ECO:0007669"/>
    <property type="project" value="TreeGrafter"/>
</dbReference>
<dbReference type="Pfam" id="PF10373">
    <property type="entry name" value="EST1_DNA_bind"/>
    <property type="match status" value="1"/>
</dbReference>
<dbReference type="InterPro" id="IPR045153">
    <property type="entry name" value="Est1/Ebs1-like"/>
</dbReference>
<organism evidence="5 6">
    <name type="scientific">Amblyomma americanum</name>
    <name type="common">Lone star tick</name>
    <dbReference type="NCBI Taxonomy" id="6943"/>
    <lineage>
        <taxon>Eukaryota</taxon>
        <taxon>Metazoa</taxon>
        <taxon>Ecdysozoa</taxon>
        <taxon>Arthropoda</taxon>
        <taxon>Chelicerata</taxon>
        <taxon>Arachnida</taxon>
        <taxon>Acari</taxon>
        <taxon>Parasitiformes</taxon>
        <taxon>Ixodida</taxon>
        <taxon>Ixodoidea</taxon>
        <taxon>Ixodidae</taxon>
        <taxon>Amblyomminae</taxon>
        <taxon>Amblyomma</taxon>
    </lineage>
</organism>
<dbReference type="InterPro" id="IPR018834">
    <property type="entry name" value="DNA/RNA-bd_Est1-type"/>
</dbReference>
<sequence>MQKGAKTYTEAKYESSELSRRLYRSASEAARRLEEWLRGASSFGAYVAPEVTQLRARLKDYCERLLFTAPLEYGRQAEELTWRKVYYDVVQHFKATKASTDEESVAELRAHLLSGLGHYHHLLLRVQAEARLDLEAHVDVPLLWTHRGLPRGCRWSQRQPGEDAPSPLPEENQPWARQASHRFLIALGDLARYLSELEDDECNIWAELSARYYWQALTLDPASGMPHNQLGTLASGNSFKAAYHFLRCLQSSQPFEGAQGNLLRLLDKNSSQPAAQGERCTPSTLFTSSYLRLCEQFYTSSDTSGLQSLCEDCLSQLVSILEQPEEKASLVFQAAVMAIICTDKLHKSGPHPLSSASAAFTLNMFSHVVVTCTHLVSLCSLTPPPRKHEETTGHGDTGTCCADASAVLEPSADPALPEDTNITATTNGWVLGTEADQGSSSSSTPPLSSASEDSDVISTELSRIGLLPTVKVLCDWLLGRADIIGPCTQARTPLWQNLASLFNLLLPFISPAYPVEVALPDTATLFPLPEDICLQGTAALCAAHSKINWDLRTEQCDECQLRLVYLVRFGQWLSERPGSGLQFIRGQFQARVPVLTNGTLSPMPLSNDALGSGEGGGGEDERKRLMRSMAHLWLEQEVRDLEGQLGQAGRQAAPPPFLVPHTQVLCARLVHLRRLVASRRFVLVVPSHVISSLDLLKRESVGARESIRWLEGELRRGSRYVRSQKSHERLSLSPMKYPKRKEKEAWELFQILECCHHLERQCPRGGHPADRPMVTLLVCSGPPGAAGGLPPNATALARTAGISMEDVETFAAKWLTVNVPRTQPG</sequence>
<evidence type="ECO:0008006" key="7">
    <source>
        <dbReference type="Google" id="ProtNLM"/>
    </source>
</evidence>
<feature type="domain" description="DNA/RNA-binding" evidence="3">
    <location>
        <begin position="209"/>
        <end position="540"/>
    </location>
</feature>
<dbReference type="InterPro" id="IPR011990">
    <property type="entry name" value="TPR-like_helical_dom_sf"/>
</dbReference>
<dbReference type="PANTHER" id="PTHR15696:SF7">
    <property type="entry name" value="NONSENSE-MEDIATED MRNA DECAY FACTOR"/>
    <property type="match status" value="1"/>
</dbReference>
<dbReference type="Pfam" id="PF10374">
    <property type="entry name" value="EST1"/>
    <property type="match status" value="1"/>
</dbReference>
<dbReference type="InterPro" id="IPR019458">
    <property type="entry name" value="Est1-like_N"/>
</dbReference>
<dbReference type="CDD" id="cd09884">
    <property type="entry name" value="PIN_Smg5-like"/>
    <property type="match status" value="1"/>
</dbReference>
<dbReference type="Gene3D" id="3.40.50.1010">
    <property type="entry name" value="5'-nuclease"/>
    <property type="match status" value="1"/>
</dbReference>
<feature type="domain" description="Telomerase activating protein Est1-like N-terminal" evidence="4">
    <location>
        <begin position="77"/>
        <end position="197"/>
    </location>
</feature>
<dbReference type="GO" id="GO:0000184">
    <property type="term" value="P:nuclear-transcribed mRNA catabolic process, nonsense-mediated decay"/>
    <property type="evidence" value="ECO:0007669"/>
    <property type="project" value="UniProtKB-KW"/>
</dbReference>
<comment type="caution">
    <text evidence="5">The sequence shown here is derived from an EMBL/GenBank/DDBJ whole genome shotgun (WGS) entry which is preliminary data.</text>
</comment>
<feature type="region of interest" description="Disordered" evidence="2">
    <location>
        <begin position="433"/>
        <end position="452"/>
    </location>
</feature>
<name>A0AAQ4EZI1_AMBAM</name>
<dbReference type="SUPFAM" id="SSF48452">
    <property type="entry name" value="TPR-like"/>
    <property type="match status" value="1"/>
</dbReference>
<dbReference type="Proteomes" id="UP001321473">
    <property type="component" value="Unassembled WGS sequence"/>
</dbReference>
<evidence type="ECO:0000259" key="4">
    <source>
        <dbReference type="Pfam" id="PF10374"/>
    </source>
</evidence>
<evidence type="ECO:0000256" key="2">
    <source>
        <dbReference type="SAM" id="MobiDB-lite"/>
    </source>
</evidence>
<feature type="compositionally biased region" description="Low complexity" evidence="2">
    <location>
        <begin position="439"/>
        <end position="451"/>
    </location>
</feature>
<dbReference type="GO" id="GO:0005697">
    <property type="term" value="C:telomerase holoenzyme complex"/>
    <property type="evidence" value="ECO:0007669"/>
    <property type="project" value="TreeGrafter"/>
</dbReference>